<dbReference type="PROSITE" id="PS51257">
    <property type="entry name" value="PROKAR_LIPOPROTEIN"/>
    <property type="match status" value="1"/>
</dbReference>
<feature type="chain" id="PRO_5036499005" description="Secreted protein" evidence="1">
    <location>
        <begin position="23"/>
        <end position="252"/>
    </location>
</feature>
<organism evidence="2 3">
    <name type="scientific">Nephila pilipes</name>
    <name type="common">Giant wood spider</name>
    <name type="synonym">Nephila maculata</name>
    <dbReference type="NCBI Taxonomy" id="299642"/>
    <lineage>
        <taxon>Eukaryota</taxon>
        <taxon>Metazoa</taxon>
        <taxon>Ecdysozoa</taxon>
        <taxon>Arthropoda</taxon>
        <taxon>Chelicerata</taxon>
        <taxon>Arachnida</taxon>
        <taxon>Araneae</taxon>
        <taxon>Araneomorphae</taxon>
        <taxon>Entelegynae</taxon>
        <taxon>Araneoidea</taxon>
        <taxon>Nephilidae</taxon>
        <taxon>Nephila</taxon>
    </lineage>
</organism>
<evidence type="ECO:0000313" key="3">
    <source>
        <dbReference type="Proteomes" id="UP000887013"/>
    </source>
</evidence>
<dbReference type="AlphaFoldDB" id="A0A8X6NRP0"/>
<evidence type="ECO:0008006" key="4">
    <source>
        <dbReference type="Google" id="ProtNLM"/>
    </source>
</evidence>
<reference evidence="2" key="1">
    <citation type="submission" date="2020-08" db="EMBL/GenBank/DDBJ databases">
        <title>Multicomponent nature underlies the extraordinary mechanical properties of spider dragline silk.</title>
        <authorList>
            <person name="Kono N."/>
            <person name="Nakamura H."/>
            <person name="Mori M."/>
            <person name="Yoshida Y."/>
            <person name="Ohtoshi R."/>
            <person name="Malay A.D."/>
            <person name="Moran D.A.P."/>
            <person name="Tomita M."/>
            <person name="Numata K."/>
            <person name="Arakawa K."/>
        </authorList>
    </citation>
    <scope>NUCLEOTIDE SEQUENCE</scope>
</reference>
<comment type="caution">
    <text evidence="2">The sequence shown here is derived from an EMBL/GenBank/DDBJ whole genome shotgun (WGS) entry which is preliminary data.</text>
</comment>
<dbReference type="OrthoDB" id="6431619at2759"/>
<proteinExistence type="predicted"/>
<evidence type="ECO:0000313" key="2">
    <source>
        <dbReference type="EMBL" id="GFT29250.1"/>
    </source>
</evidence>
<feature type="signal peptide" evidence="1">
    <location>
        <begin position="1"/>
        <end position="22"/>
    </location>
</feature>
<name>A0A8X6NRP0_NEPPI</name>
<gene>
    <name evidence="2" type="primary">AVEN_75584_1</name>
    <name evidence="2" type="ORF">NPIL_679961</name>
</gene>
<dbReference type="EMBL" id="BMAW01061007">
    <property type="protein sequence ID" value="GFT29250.1"/>
    <property type="molecule type" value="Genomic_DNA"/>
</dbReference>
<evidence type="ECO:0000256" key="1">
    <source>
        <dbReference type="SAM" id="SignalP"/>
    </source>
</evidence>
<sequence length="252" mass="28944">MEKFLKLFVFLFVVLQGSSVLGFFQSCDMRRCHVPALRDRLAAIDYVPTTEEQLNSLCPPFQEALKCVADQYEECTNKNLFELATSENKTIALMGNLLLNLRRFTTDICDSNSDLRRNYIANIHCFKDLATDPEGTIKCSQEGEAVFVSYAKSLGLLEEGEDEEEAKQHIQYGCYVPAYALACFSVKLQDKCGQVARATLVDLLKLFQPLKWEYCSDINLLNLRTKFFDFLELGDDKRSIYSEVFNSRRRRK</sequence>
<dbReference type="Proteomes" id="UP000887013">
    <property type="component" value="Unassembled WGS sequence"/>
</dbReference>
<protein>
    <recommendedName>
        <fullName evidence="4">Secreted protein</fullName>
    </recommendedName>
</protein>
<keyword evidence="3" id="KW-1185">Reference proteome</keyword>
<accession>A0A8X6NRP0</accession>
<keyword evidence="1" id="KW-0732">Signal</keyword>